<feature type="transmembrane region" description="Helical" evidence="1">
    <location>
        <begin position="134"/>
        <end position="156"/>
    </location>
</feature>
<dbReference type="Proteomes" id="UP001432027">
    <property type="component" value="Unassembled WGS sequence"/>
</dbReference>
<feature type="transmembrane region" description="Helical" evidence="1">
    <location>
        <begin position="168"/>
        <end position="188"/>
    </location>
</feature>
<keyword evidence="1" id="KW-1133">Transmembrane helix</keyword>
<keyword evidence="1" id="KW-0472">Membrane</keyword>
<dbReference type="AlphaFoldDB" id="A0AAV5UML3"/>
<accession>A0AAV5UML3</accession>
<gene>
    <name evidence="2" type="ORF">PENTCL1PPCAC_29763</name>
</gene>
<evidence type="ECO:0000313" key="3">
    <source>
        <dbReference type="Proteomes" id="UP001432027"/>
    </source>
</evidence>
<evidence type="ECO:0000256" key="1">
    <source>
        <dbReference type="SAM" id="Phobius"/>
    </source>
</evidence>
<organism evidence="2 3">
    <name type="scientific">Pristionchus entomophagus</name>
    <dbReference type="NCBI Taxonomy" id="358040"/>
    <lineage>
        <taxon>Eukaryota</taxon>
        <taxon>Metazoa</taxon>
        <taxon>Ecdysozoa</taxon>
        <taxon>Nematoda</taxon>
        <taxon>Chromadorea</taxon>
        <taxon>Rhabditida</taxon>
        <taxon>Rhabditina</taxon>
        <taxon>Diplogasteromorpha</taxon>
        <taxon>Diplogasteroidea</taxon>
        <taxon>Neodiplogasteridae</taxon>
        <taxon>Pristionchus</taxon>
    </lineage>
</organism>
<feature type="non-terminal residue" evidence="2">
    <location>
        <position position="402"/>
    </location>
</feature>
<dbReference type="SUPFAM" id="SSF53850">
    <property type="entry name" value="Periplasmic binding protein-like II"/>
    <property type="match status" value="1"/>
</dbReference>
<keyword evidence="3" id="KW-1185">Reference proteome</keyword>
<feature type="transmembrane region" description="Helical" evidence="1">
    <location>
        <begin position="374"/>
        <end position="399"/>
    </location>
</feature>
<keyword evidence="1" id="KW-0812">Transmembrane</keyword>
<evidence type="ECO:0000313" key="2">
    <source>
        <dbReference type="EMBL" id="GMT07589.1"/>
    </source>
</evidence>
<reference evidence="2" key="1">
    <citation type="submission" date="2023-10" db="EMBL/GenBank/DDBJ databases">
        <title>Genome assembly of Pristionchus species.</title>
        <authorList>
            <person name="Yoshida K."/>
            <person name="Sommer R.J."/>
        </authorList>
    </citation>
    <scope>NUCLEOTIDE SEQUENCE</scope>
    <source>
        <strain evidence="2">RS0144</strain>
    </source>
</reference>
<protein>
    <recommendedName>
        <fullName evidence="4">Solute-binding protein family 3/N-terminal domain-containing protein</fullName>
    </recommendedName>
</protein>
<evidence type="ECO:0008006" key="4">
    <source>
        <dbReference type="Google" id="ProtNLM"/>
    </source>
</evidence>
<dbReference type="EMBL" id="BTSX01000006">
    <property type="protein sequence ID" value="GMT07589.1"/>
    <property type="molecule type" value="Genomic_DNA"/>
</dbReference>
<comment type="caution">
    <text evidence="2">The sequence shown here is derived from an EMBL/GenBank/DDBJ whole genome shotgun (WGS) entry which is preliminary data.</text>
</comment>
<sequence length="402" mass="46505">MPPFACHDNAVRIGYVETVFPKFYVNAHEEWKGFIVDLWQTFAKVSGCRSVEFVKIDNYSNLFSAELVLDVPPSDGHLGEIYARRLFADAWGTLMNPSRLKYFMHSAVIAFEEVNFYTTTASSHSETYEPVNHYIVFTPQAFAFVICLQLIVTALTSRFKNTLPLFDFAKRACVIIFLLGFTSLVVAYSSAFKEAHYVYHEPTPINLDEMQNVLNNGKGKFIATESSVAEVYTSNYEIVPFLHDITDRMCARYDHYFTSMTNQKYVQVHSFDLPEECLFKKILKEPKSATLKLPVFASLPFSFFIILNKSTPRREVVRLNRLIRTVFNADLRDGFYIRRYTPINQLKKILEERSFNADSTRFRSLSLTNLTLPFLSYLACILITICTFLFEYLSVMMIFKRV</sequence>
<proteinExistence type="predicted"/>
<name>A0AAV5UML3_9BILA</name>